<reference evidence="1 2" key="1">
    <citation type="journal article" date="2020" name="Nat. Food">
        <title>A phased Vanilla planifolia genome enables genetic improvement of flavour and production.</title>
        <authorList>
            <person name="Hasing T."/>
            <person name="Tang H."/>
            <person name="Brym M."/>
            <person name="Khazi F."/>
            <person name="Huang T."/>
            <person name="Chambers A.H."/>
        </authorList>
    </citation>
    <scope>NUCLEOTIDE SEQUENCE [LARGE SCALE GENOMIC DNA]</scope>
    <source>
        <tissue evidence="1">Leaf</tissue>
    </source>
</reference>
<dbReference type="Proteomes" id="UP000636800">
    <property type="component" value="Chromosome 7"/>
</dbReference>
<gene>
    <name evidence="1" type="ORF">HPP92_014964</name>
</gene>
<dbReference type="EMBL" id="JADCNL010000007">
    <property type="protein sequence ID" value="KAG0473107.1"/>
    <property type="molecule type" value="Genomic_DNA"/>
</dbReference>
<dbReference type="AlphaFoldDB" id="A0A835UT79"/>
<name>A0A835UT79_VANPL</name>
<organism evidence="1 2">
    <name type="scientific">Vanilla planifolia</name>
    <name type="common">Vanilla</name>
    <dbReference type="NCBI Taxonomy" id="51239"/>
    <lineage>
        <taxon>Eukaryota</taxon>
        <taxon>Viridiplantae</taxon>
        <taxon>Streptophyta</taxon>
        <taxon>Embryophyta</taxon>
        <taxon>Tracheophyta</taxon>
        <taxon>Spermatophyta</taxon>
        <taxon>Magnoliopsida</taxon>
        <taxon>Liliopsida</taxon>
        <taxon>Asparagales</taxon>
        <taxon>Orchidaceae</taxon>
        <taxon>Vanilloideae</taxon>
        <taxon>Vanilleae</taxon>
        <taxon>Vanilla</taxon>
    </lineage>
</organism>
<comment type="caution">
    <text evidence="1">The sequence shown here is derived from an EMBL/GenBank/DDBJ whole genome shotgun (WGS) entry which is preliminary data.</text>
</comment>
<keyword evidence="2" id="KW-1185">Reference proteome</keyword>
<accession>A0A835UT79</accession>
<proteinExistence type="predicted"/>
<evidence type="ECO:0000313" key="1">
    <source>
        <dbReference type="EMBL" id="KAG0473107.1"/>
    </source>
</evidence>
<dbReference type="OrthoDB" id="1919613at2759"/>
<evidence type="ECO:0000313" key="2">
    <source>
        <dbReference type="Proteomes" id="UP000636800"/>
    </source>
</evidence>
<sequence>MRCDIVRSKGTFRIGVAKLVNGASKQTLSFICGHLLLQRKCQVCRGRAEPNHEWQSVNRVDRAVVRVYF</sequence>
<protein>
    <submittedName>
        <fullName evidence="1">Uncharacterized protein</fullName>
    </submittedName>
</protein>